<dbReference type="EMBL" id="BMYV01000001">
    <property type="protein sequence ID" value="GGX60116.1"/>
    <property type="molecule type" value="Genomic_DNA"/>
</dbReference>
<dbReference type="Proteomes" id="UP000600865">
    <property type="component" value="Unassembled WGS sequence"/>
</dbReference>
<feature type="transmembrane region" description="Helical" evidence="1">
    <location>
        <begin position="110"/>
        <end position="130"/>
    </location>
</feature>
<sequence>MARETQQGAFMPNLRLPLFLTRLSIFYFLLPWQLMRFTKPESASGIAEKYYHLPGLSASLGLAIGIFWMALLIAFLVGFKKTVSYGLVFALHAGGILLVLPSYILGTEVYNQLFLAAIPAAAAMGLLWLLRKEDTFLSIQGKLG</sequence>
<accession>A0A918KE88</accession>
<feature type="transmembrane region" description="Helical" evidence="1">
    <location>
        <begin position="50"/>
        <end position="76"/>
    </location>
</feature>
<evidence type="ECO:0000313" key="2">
    <source>
        <dbReference type="EMBL" id="GGX60116.1"/>
    </source>
</evidence>
<feature type="transmembrane region" description="Helical" evidence="1">
    <location>
        <begin position="12"/>
        <end position="30"/>
    </location>
</feature>
<comment type="caution">
    <text evidence="2">The sequence shown here is derived from an EMBL/GenBank/DDBJ whole genome shotgun (WGS) entry which is preliminary data.</text>
</comment>
<evidence type="ECO:0000313" key="3">
    <source>
        <dbReference type="Proteomes" id="UP000600865"/>
    </source>
</evidence>
<name>A0A918KE88_9PROT</name>
<dbReference type="AlphaFoldDB" id="A0A918KE88"/>
<feature type="transmembrane region" description="Helical" evidence="1">
    <location>
        <begin position="83"/>
        <end position="104"/>
    </location>
</feature>
<keyword evidence="3" id="KW-1185">Reference proteome</keyword>
<reference evidence="2 3" key="1">
    <citation type="journal article" date="2014" name="Int. J. Syst. Evol. Microbiol.">
        <title>Complete genome sequence of Corynebacterium casei LMG S-19264T (=DSM 44701T), isolated from a smear-ripened cheese.</title>
        <authorList>
            <consortium name="US DOE Joint Genome Institute (JGI-PGF)"/>
            <person name="Walter F."/>
            <person name="Albersmeier A."/>
            <person name="Kalinowski J."/>
            <person name="Ruckert C."/>
        </authorList>
    </citation>
    <scope>NUCLEOTIDE SEQUENCE [LARGE SCALE GENOMIC DNA]</scope>
    <source>
        <strain evidence="2 3">KCTC 23968</strain>
    </source>
</reference>
<organism evidence="2 3">
    <name type="scientific">Litorimonas cladophorae</name>
    <dbReference type="NCBI Taxonomy" id="1220491"/>
    <lineage>
        <taxon>Bacteria</taxon>
        <taxon>Pseudomonadati</taxon>
        <taxon>Pseudomonadota</taxon>
        <taxon>Alphaproteobacteria</taxon>
        <taxon>Maricaulales</taxon>
        <taxon>Robiginitomaculaceae</taxon>
    </lineage>
</organism>
<keyword evidence="1" id="KW-1133">Transmembrane helix</keyword>
<protein>
    <submittedName>
        <fullName evidence="2">Uncharacterized protein</fullName>
    </submittedName>
</protein>
<keyword evidence="1" id="KW-0472">Membrane</keyword>
<evidence type="ECO:0000256" key="1">
    <source>
        <dbReference type="SAM" id="Phobius"/>
    </source>
</evidence>
<keyword evidence="1" id="KW-0812">Transmembrane</keyword>
<gene>
    <name evidence="2" type="ORF">GCM10011309_07430</name>
</gene>
<proteinExistence type="predicted"/>